<dbReference type="RefSeq" id="WP_207653750.1">
    <property type="nucleotide sequence ID" value="NZ_PDYG01000020.1"/>
</dbReference>
<evidence type="ECO:0000313" key="2">
    <source>
        <dbReference type="Proteomes" id="UP000224563"/>
    </source>
</evidence>
<protein>
    <submittedName>
        <fullName evidence="1">Uncharacterized protein</fullName>
    </submittedName>
</protein>
<feature type="non-terminal residue" evidence="1">
    <location>
        <position position="1"/>
    </location>
</feature>
<sequence>AFPMMFLHRSIWPRKVIRNIGCLRRKDCAGEVQIVERTTSIKEAGARFAENLSLGAYRVTEGWVEQNCSKWVEELRKVY</sequence>
<organism evidence="1 2">
    <name type="scientific">Agathobacter ruminis</name>
    <dbReference type="NCBI Taxonomy" id="1712665"/>
    <lineage>
        <taxon>Bacteria</taxon>
        <taxon>Bacillati</taxon>
        <taxon>Bacillota</taxon>
        <taxon>Clostridia</taxon>
        <taxon>Lachnospirales</taxon>
        <taxon>Lachnospiraceae</taxon>
        <taxon>Agathobacter</taxon>
    </lineage>
</organism>
<accession>A0A2G3E3U3</accession>
<comment type="caution">
    <text evidence="1">The sequence shown here is derived from an EMBL/GenBank/DDBJ whole genome shotgun (WGS) entry which is preliminary data.</text>
</comment>
<dbReference type="Proteomes" id="UP000224563">
    <property type="component" value="Unassembled WGS sequence"/>
</dbReference>
<reference evidence="1 2" key="2">
    <citation type="submission" date="2017-10" db="EMBL/GenBank/DDBJ databases">
        <authorList>
            <person name="Banno H."/>
            <person name="Chua N.-H."/>
        </authorList>
    </citation>
    <scope>NUCLEOTIDE SEQUENCE [LARGE SCALE GENOMIC DNA]</scope>
    <source>
        <strain evidence="1 2">JK623</strain>
    </source>
</reference>
<evidence type="ECO:0000313" key="1">
    <source>
        <dbReference type="EMBL" id="PHU37952.1"/>
    </source>
</evidence>
<name>A0A2G3E3U3_9FIRM</name>
<dbReference type="EMBL" id="PDYG01000020">
    <property type="protein sequence ID" value="PHU37952.1"/>
    <property type="molecule type" value="Genomic_DNA"/>
</dbReference>
<gene>
    <name evidence="1" type="ORF">CSX02_05215</name>
</gene>
<dbReference type="AlphaFoldDB" id="A0A2G3E3U3"/>
<keyword evidence="2" id="KW-1185">Reference proteome</keyword>
<proteinExistence type="predicted"/>
<reference evidence="1 2" key="1">
    <citation type="submission" date="2017-10" db="EMBL/GenBank/DDBJ databases">
        <title>Resolving the taxonomy of Roseburia spp., Eubacterium rectale and Agathobacter spp. through phylogenomic analysis.</title>
        <authorList>
            <person name="Sheridan P.O."/>
            <person name="Walker A.W."/>
            <person name="Duncan S.H."/>
            <person name="Scott K.P."/>
            <person name="Toole P.W.O."/>
            <person name="Luis P."/>
            <person name="Flint H.J."/>
        </authorList>
    </citation>
    <scope>NUCLEOTIDE SEQUENCE [LARGE SCALE GENOMIC DNA]</scope>
    <source>
        <strain evidence="1 2">JK623</strain>
    </source>
</reference>